<evidence type="ECO:0000313" key="11">
    <source>
        <dbReference type="EMBL" id="SFV87692.1"/>
    </source>
</evidence>
<keyword evidence="9 10" id="KW-0472">Membrane</keyword>
<evidence type="ECO:0000256" key="1">
    <source>
        <dbReference type="ARBA" id="ARBA00001946"/>
    </source>
</evidence>
<reference evidence="11" key="1">
    <citation type="submission" date="2016-10" db="EMBL/GenBank/DDBJ databases">
        <authorList>
            <person name="de Groot N.N."/>
        </authorList>
    </citation>
    <scope>NUCLEOTIDE SEQUENCE</scope>
</reference>
<dbReference type="EMBL" id="FPHZ01000068">
    <property type="protein sequence ID" value="SFV87692.1"/>
    <property type="molecule type" value="Genomic_DNA"/>
</dbReference>
<dbReference type="Pfam" id="PF01040">
    <property type="entry name" value="UbiA"/>
    <property type="match status" value="1"/>
</dbReference>
<gene>
    <name evidence="11" type="ORF">MNB_SUP05-SYMBIONT-5-1062</name>
</gene>
<evidence type="ECO:0000256" key="8">
    <source>
        <dbReference type="ARBA" id="ARBA00022989"/>
    </source>
</evidence>
<dbReference type="Gene3D" id="1.20.120.1780">
    <property type="entry name" value="UbiA prenyltransferase"/>
    <property type="match status" value="1"/>
</dbReference>
<dbReference type="InterPro" id="IPR006370">
    <property type="entry name" value="HB_polyprenyltransferase-like"/>
</dbReference>
<feature type="transmembrane region" description="Helical" evidence="10">
    <location>
        <begin position="40"/>
        <end position="61"/>
    </location>
</feature>
<dbReference type="PANTHER" id="PTHR11048">
    <property type="entry name" value="PRENYLTRANSFERASES"/>
    <property type="match status" value="1"/>
</dbReference>
<accession>A0A1W1E141</accession>
<dbReference type="NCBIfam" id="TIGR01474">
    <property type="entry name" value="ubiA_proteo"/>
    <property type="match status" value="1"/>
</dbReference>
<dbReference type="InterPro" id="IPR039653">
    <property type="entry name" value="Prenyltransferase"/>
</dbReference>
<dbReference type="CDD" id="cd13959">
    <property type="entry name" value="PT_UbiA_COQ2"/>
    <property type="match status" value="1"/>
</dbReference>
<feature type="transmembrane region" description="Helical" evidence="10">
    <location>
        <begin position="201"/>
        <end position="222"/>
    </location>
</feature>
<evidence type="ECO:0000256" key="9">
    <source>
        <dbReference type="ARBA" id="ARBA00023136"/>
    </source>
</evidence>
<dbReference type="InterPro" id="IPR044878">
    <property type="entry name" value="UbiA_sf"/>
</dbReference>
<dbReference type="AlphaFoldDB" id="A0A1W1E141"/>
<dbReference type="FunFam" id="1.10.357.140:FF:000002">
    <property type="entry name" value="4-hydroxybenzoate octaprenyltransferase"/>
    <property type="match status" value="1"/>
</dbReference>
<sequence length="282" mass="32034">MKAYLRLMRLDKPVGIYLLLYPTLWALFLAENGLPELKLLLIFVLGVVLMRSAGCVINDYADRKIDKLVERTQNRPITTGEISPKRALFLFFALLILAFLLVLMTNWLTIQLAMVAALLAILYPFTKRWTHLPQFVLGCAFAMSVPMAFAATLGKVPSGAWWIFLATVVWTVIYDTMYAMADREEDLKIGVKSTAILFAKYDRVIIGVLQILLLLILVKIAIIFKLGMFYNLSLLIVAVLMVYHQKLIKNREKTACFKAFLHNNYIGLVVFTGIALKLSFFQ</sequence>
<keyword evidence="8 10" id="KW-1133">Transmembrane helix</keyword>
<evidence type="ECO:0000256" key="4">
    <source>
        <dbReference type="ARBA" id="ARBA00022475"/>
    </source>
</evidence>
<dbReference type="InterPro" id="IPR030470">
    <property type="entry name" value="UbiA_prenylTrfase_CS"/>
</dbReference>
<feature type="transmembrane region" description="Helical" evidence="10">
    <location>
        <begin position="87"/>
        <end position="104"/>
    </location>
</feature>
<name>A0A1W1E141_9ZZZZ</name>
<evidence type="ECO:0000256" key="10">
    <source>
        <dbReference type="SAM" id="Phobius"/>
    </source>
</evidence>
<organism evidence="11">
    <name type="scientific">hydrothermal vent metagenome</name>
    <dbReference type="NCBI Taxonomy" id="652676"/>
    <lineage>
        <taxon>unclassified sequences</taxon>
        <taxon>metagenomes</taxon>
        <taxon>ecological metagenomes</taxon>
    </lineage>
</organism>
<evidence type="ECO:0000256" key="3">
    <source>
        <dbReference type="ARBA" id="ARBA00005985"/>
    </source>
</evidence>
<comment type="cofactor">
    <cofactor evidence="1">
        <name>Mg(2+)</name>
        <dbReference type="ChEBI" id="CHEBI:18420"/>
    </cofactor>
</comment>
<dbReference type="GO" id="GO:0005886">
    <property type="term" value="C:plasma membrane"/>
    <property type="evidence" value="ECO:0007669"/>
    <property type="project" value="TreeGrafter"/>
</dbReference>
<evidence type="ECO:0000256" key="6">
    <source>
        <dbReference type="ARBA" id="ARBA00022692"/>
    </source>
</evidence>
<dbReference type="GO" id="GO:0006744">
    <property type="term" value="P:ubiquinone biosynthetic process"/>
    <property type="evidence" value="ECO:0007669"/>
    <property type="project" value="TreeGrafter"/>
</dbReference>
<dbReference type="InterPro" id="IPR000537">
    <property type="entry name" value="UbiA_prenyltransferase"/>
</dbReference>
<dbReference type="HAMAP" id="MF_01635">
    <property type="entry name" value="UbiA"/>
    <property type="match status" value="1"/>
</dbReference>
<keyword evidence="5 11" id="KW-0808">Transferase</keyword>
<keyword evidence="4" id="KW-1003">Cell membrane</keyword>
<evidence type="ECO:0000256" key="7">
    <source>
        <dbReference type="ARBA" id="ARBA00022842"/>
    </source>
</evidence>
<dbReference type="PANTHER" id="PTHR11048:SF28">
    <property type="entry name" value="4-HYDROXYBENZOATE POLYPRENYLTRANSFERASE, MITOCHONDRIAL"/>
    <property type="match status" value="1"/>
</dbReference>
<proteinExistence type="inferred from homology"/>
<feature type="transmembrane region" description="Helical" evidence="10">
    <location>
        <begin position="160"/>
        <end position="180"/>
    </location>
</feature>
<keyword evidence="6 10" id="KW-0812">Transmembrane</keyword>
<comment type="similarity">
    <text evidence="3">Belongs to the UbiA prenyltransferase family.</text>
</comment>
<dbReference type="FunFam" id="1.20.120.1780:FF:000001">
    <property type="entry name" value="4-hydroxybenzoate octaprenyltransferase"/>
    <property type="match status" value="1"/>
</dbReference>
<keyword evidence="7" id="KW-0460">Magnesium</keyword>
<feature type="transmembrane region" description="Helical" evidence="10">
    <location>
        <begin position="228"/>
        <end position="244"/>
    </location>
</feature>
<evidence type="ECO:0000256" key="2">
    <source>
        <dbReference type="ARBA" id="ARBA00004141"/>
    </source>
</evidence>
<dbReference type="Gene3D" id="1.10.357.140">
    <property type="entry name" value="UbiA prenyltransferase"/>
    <property type="match status" value="1"/>
</dbReference>
<comment type="subcellular location">
    <subcellularLocation>
        <location evidence="2">Membrane</location>
        <topology evidence="2">Multi-pass membrane protein</topology>
    </subcellularLocation>
</comment>
<evidence type="ECO:0000256" key="5">
    <source>
        <dbReference type="ARBA" id="ARBA00022679"/>
    </source>
</evidence>
<dbReference type="PROSITE" id="PS00943">
    <property type="entry name" value="UBIA"/>
    <property type="match status" value="1"/>
</dbReference>
<dbReference type="GO" id="GO:0008412">
    <property type="term" value="F:4-hydroxybenzoate polyprenyltransferase activity"/>
    <property type="evidence" value="ECO:0007669"/>
    <property type="project" value="UniProtKB-EC"/>
</dbReference>
<feature type="transmembrane region" description="Helical" evidence="10">
    <location>
        <begin position="135"/>
        <end position="154"/>
    </location>
</feature>
<protein>
    <submittedName>
        <fullName evidence="11">4-hydroxybenzoate polyprenyltransferase</fullName>
        <ecNumber evidence="11">2.5.1.39</ecNumber>
    </submittedName>
</protein>
<feature type="transmembrane region" description="Helical" evidence="10">
    <location>
        <begin position="265"/>
        <end position="281"/>
    </location>
</feature>
<dbReference type="EC" id="2.5.1.39" evidence="11"/>